<reference evidence="3 4" key="1">
    <citation type="submission" date="2019-09" db="EMBL/GenBank/DDBJ databases">
        <title>Genome sequencing of strain KACC 21233.</title>
        <authorList>
            <person name="Heo J."/>
            <person name="Kim S.-J."/>
            <person name="Kim J.-S."/>
            <person name="Hong S.-B."/>
            <person name="Kwon S.-W."/>
        </authorList>
    </citation>
    <scope>NUCLEOTIDE SEQUENCE [LARGE SCALE GENOMIC DNA]</scope>
    <source>
        <strain evidence="3 4">KACC 21233</strain>
    </source>
</reference>
<dbReference type="Gene3D" id="3.90.79.10">
    <property type="entry name" value="Nucleoside Triphosphate Pyrophosphohydrolase"/>
    <property type="match status" value="1"/>
</dbReference>
<dbReference type="Pfam" id="PF00293">
    <property type="entry name" value="NUDIX"/>
    <property type="match status" value="1"/>
</dbReference>
<dbReference type="InterPro" id="IPR000086">
    <property type="entry name" value="NUDIX_hydrolase_dom"/>
</dbReference>
<proteinExistence type="predicted"/>
<dbReference type="OrthoDB" id="9761969at2"/>
<name>A0A5C1YSF6_9PROT</name>
<dbReference type="RefSeq" id="WP_149280284.1">
    <property type="nucleotide sequence ID" value="NZ_CP043506.1"/>
</dbReference>
<dbReference type="PANTHER" id="PTHR43736:SF1">
    <property type="entry name" value="DIHYDRONEOPTERIN TRIPHOSPHATE DIPHOSPHATASE"/>
    <property type="match status" value="1"/>
</dbReference>
<dbReference type="InterPro" id="IPR015797">
    <property type="entry name" value="NUDIX_hydrolase-like_dom_sf"/>
</dbReference>
<evidence type="ECO:0000313" key="4">
    <source>
        <dbReference type="Proteomes" id="UP000324536"/>
    </source>
</evidence>
<accession>A0A5C1YSF6</accession>
<dbReference type="EMBL" id="CP043506">
    <property type="protein sequence ID" value="QEO18625.1"/>
    <property type="molecule type" value="Genomic_DNA"/>
</dbReference>
<evidence type="ECO:0000259" key="2">
    <source>
        <dbReference type="PROSITE" id="PS51462"/>
    </source>
</evidence>
<dbReference type="PROSITE" id="PS51462">
    <property type="entry name" value="NUDIX"/>
    <property type="match status" value="1"/>
</dbReference>
<dbReference type="GO" id="GO:0016787">
    <property type="term" value="F:hydrolase activity"/>
    <property type="evidence" value="ECO:0007669"/>
    <property type="project" value="UniProtKB-KW"/>
</dbReference>
<keyword evidence="1 3" id="KW-0378">Hydrolase</keyword>
<dbReference type="CDD" id="cd04673">
    <property type="entry name" value="NUDIX_ADPRase"/>
    <property type="match status" value="1"/>
</dbReference>
<sequence length="157" mass="17047">MTHSPALPRVGVLSIVRRDASFLLVRRAKAPDAGLWGFPGGKVEAGETLLDAAQRELLEETALTSHATTILPCFDSLHYAADGSLAFHYVIVPVRCVEPDGPTQQAHAGDDALEARWFSLEDISHLGARASKRLYSLSRRIIHDEAPDLLPTQTTAP</sequence>
<organism evidence="3 4">
    <name type="scientific">Acetobacter vaccinii</name>
    <dbReference type="NCBI Taxonomy" id="2592655"/>
    <lineage>
        <taxon>Bacteria</taxon>
        <taxon>Pseudomonadati</taxon>
        <taxon>Pseudomonadota</taxon>
        <taxon>Alphaproteobacteria</taxon>
        <taxon>Acetobacterales</taxon>
        <taxon>Acetobacteraceae</taxon>
        <taxon>Acetobacter</taxon>
    </lineage>
</organism>
<protein>
    <submittedName>
        <fullName evidence="3">NUDIX hydrolase</fullName>
    </submittedName>
</protein>
<keyword evidence="4" id="KW-1185">Reference proteome</keyword>
<evidence type="ECO:0000256" key="1">
    <source>
        <dbReference type="ARBA" id="ARBA00022801"/>
    </source>
</evidence>
<dbReference type="PANTHER" id="PTHR43736">
    <property type="entry name" value="ADP-RIBOSE PYROPHOSPHATASE"/>
    <property type="match status" value="1"/>
</dbReference>
<dbReference type="PRINTS" id="PR00502">
    <property type="entry name" value="NUDIXFAMILY"/>
</dbReference>
<dbReference type="KEGG" id="acek:FLP30_07335"/>
<feature type="domain" description="Nudix hydrolase" evidence="2">
    <location>
        <begin position="7"/>
        <end position="141"/>
    </location>
</feature>
<evidence type="ECO:0000313" key="3">
    <source>
        <dbReference type="EMBL" id="QEO18625.1"/>
    </source>
</evidence>
<dbReference type="Proteomes" id="UP000324536">
    <property type="component" value="Chromosome"/>
</dbReference>
<gene>
    <name evidence="3" type="ORF">FLP30_07335</name>
</gene>
<dbReference type="InterPro" id="IPR020476">
    <property type="entry name" value="Nudix_hydrolase"/>
</dbReference>
<dbReference type="SUPFAM" id="SSF55811">
    <property type="entry name" value="Nudix"/>
    <property type="match status" value="1"/>
</dbReference>
<dbReference type="AlphaFoldDB" id="A0A5C1YSF6"/>